<evidence type="ECO:0000313" key="3">
    <source>
        <dbReference type="Proteomes" id="UP000828390"/>
    </source>
</evidence>
<accession>A0A9D4L5J5</accession>
<evidence type="ECO:0000313" key="2">
    <source>
        <dbReference type="EMBL" id="KAH3851976.1"/>
    </source>
</evidence>
<sequence>MRVLLQIERCNRAIFQIIAGCLGLMIGLWLSTDRVKWRMLYSRQASHTLYKRCTLKGGVQATQNTVIVVNGHTLSTANTEHCDSIEWSHLEYSQHRKL</sequence>
<comment type="caution">
    <text evidence="2">The sequence shown here is derived from an EMBL/GenBank/DDBJ whole genome shotgun (WGS) entry which is preliminary data.</text>
</comment>
<dbReference type="EMBL" id="JAIWYP010000003">
    <property type="protein sequence ID" value="KAH3851976.1"/>
    <property type="molecule type" value="Genomic_DNA"/>
</dbReference>
<proteinExistence type="predicted"/>
<protein>
    <submittedName>
        <fullName evidence="2">Uncharacterized protein</fullName>
    </submittedName>
</protein>
<organism evidence="2 3">
    <name type="scientific">Dreissena polymorpha</name>
    <name type="common">Zebra mussel</name>
    <name type="synonym">Mytilus polymorpha</name>
    <dbReference type="NCBI Taxonomy" id="45954"/>
    <lineage>
        <taxon>Eukaryota</taxon>
        <taxon>Metazoa</taxon>
        <taxon>Spiralia</taxon>
        <taxon>Lophotrochozoa</taxon>
        <taxon>Mollusca</taxon>
        <taxon>Bivalvia</taxon>
        <taxon>Autobranchia</taxon>
        <taxon>Heteroconchia</taxon>
        <taxon>Euheterodonta</taxon>
        <taxon>Imparidentia</taxon>
        <taxon>Neoheterodontei</taxon>
        <taxon>Myida</taxon>
        <taxon>Dreissenoidea</taxon>
        <taxon>Dreissenidae</taxon>
        <taxon>Dreissena</taxon>
    </lineage>
</organism>
<gene>
    <name evidence="2" type="ORF">DPMN_094465</name>
</gene>
<dbReference type="Proteomes" id="UP000828390">
    <property type="component" value="Unassembled WGS sequence"/>
</dbReference>
<keyword evidence="1" id="KW-0812">Transmembrane</keyword>
<feature type="transmembrane region" description="Helical" evidence="1">
    <location>
        <begin position="12"/>
        <end position="30"/>
    </location>
</feature>
<keyword evidence="1" id="KW-1133">Transmembrane helix</keyword>
<keyword evidence="3" id="KW-1185">Reference proteome</keyword>
<evidence type="ECO:0000256" key="1">
    <source>
        <dbReference type="SAM" id="Phobius"/>
    </source>
</evidence>
<dbReference type="AlphaFoldDB" id="A0A9D4L5J5"/>
<name>A0A9D4L5J5_DREPO</name>
<keyword evidence="1" id="KW-0472">Membrane</keyword>
<reference evidence="2" key="1">
    <citation type="journal article" date="2019" name="bioRxiv">
        <title>The Genome of the Zebra Mussel, Dreissena polymorpha: A Resource for Invasive Species Research.</title>
        <authorList>
            <person name="McCartney M.A."/>
            <person name="Auch B."/>
            <person name="Kono T."/>
            <person name="Mallez S."/>
            <person name="Zhang Y."/>
            <person name="Obille A."/>
            <person name="Becker A."/>
            <person name="Abrahante J.E."/>
            <person name="Garbe J."/>
            <person name="Badalamenti J.P."/>
            <person name="Herman A."/>
            <person name="Mangelson H."/>
            <person name="Liachko I."/>
            <person name="Sullivan S."/>
            <person name="Sone E.D."/>
            <person name="Koren S."/>
            <person name="Silverstein K.A.T."/>
            <person name="Beckman K.B."/>
            <person name="Gohl D.M."/>
        </authorList>
    </citation>
    <scope>NUCLEOTIDE SEQUENCE</scope>
    <source>
        <strain evidence="2">Duluth1</strain>
        <tissue evidence="2">Whole animal</tissue>
    </source>
</reference>
<reference evidence="2" key="2">
    <citation type="submission" date="2020-11" db="EMBL/GenBank/DDBJ databases">
        <authorList>
            <person name="McCartney M.A."/>
            <person name="Auch B."/>
            <person name="Kono T."/>
            <person name="Mallez S."/>
            <person name="Becker A."/>
            <person name="Gohl D.M."/>
            <person name="Silverstein K.A.T."/>
            <person name="Koren S."/>
            <person name="Bechman K.B."/>
            <person name="Herman A."/>
            <person name="Abrahante J.E."/>
            <person name="Garbe J."/>
        </authorList>
    </citation>
    <scope>NUCLEOTIDE SEQUENCE</scope>
    <source>
        <strain evidence="2">Duluth1</strain>
        <tissue evidence="2">Whole animal</tissue>
    </source>
</reference>